<feature type="non-terminal residue" evidence="6">
    <location>
        <position position="64"/>
    </location>
</feature>
<dbReference type="OrthoDB" id="9998343at2759"/>
<accession>A0A087T687</accession>
<keyword evidence="4" id="KW-0378">Hydrolase</keyword>
<evidence type="ECO:0000256" key="5">
    <source>
        <dbReference type="ARBA" id="ARBA00029607"/>
    </source>
</evidence>
<dbReference type="PANTHER" id="PTHR10819">
    <property type="entry name" value="PHOSPHOTRIESTERASE-RELATED"/>
    <property type="match status" value="1"/>
</dbReference>
<dbReference type="PANTHER" id="PTHR10819:SF3">
    <property type="entry name" value="PHOSPHOTRIESTERASE-RELATED PROTEIN"/>
    <property type="match status" value="1"/>
</dbReference>
<sequence>MMKGKIQTVLGLVEPEKLGLTLTHEHLLHDLPKEVFRKPLPPALLHLNDRDYAMHNLGWIRQYP</sequence>
<organism evidence="6 7">
    <name type="scientific">Stegodyphus mimosarum</name>
    <name type="common">African social velvet spider</name>
    <dbReference type="NCBI Taxonomy" id="407821"/>
    <lineage>
        <taxon>Eukaryota</taxon>
        <taxon>Metazoa</taxon>
        <taxon>Ecdysozoa</taxon>
        <taxon>Arthropoda</taxon>
        <taxon>Chelicerata</taxon>
        <taxon>Arachnida</taxon>
        <taxon>Araneae</taxon>
        <taxon>Araneomorphae</taxon>
        <taxon>Entelegynae</taxon>
        <taxon>Eresoidea</taxon>
        <taxon>Eresidae</taxon>
        <taxon>Stegodyphus</taxon>
    </lineage>
</organism>
<evidence type="ECO:0000313" key="7">
    <source>
        <dbReference type="Proteomes" id="UP000054359"/>
    </source>
</evidence>
<dbReference type="SUPFAM" id="SSF51556">
    <property type="entry name" value="Metallo-dependent hydrolases"/>
    <property type="match status" value="1"/>
</dbReference>
<dbReference type="EMBL" id="KK113634">
    <property type="protein sequence ID" value="KFM60626.1"/>
    <property type="molecule type" value="Genomic_DNA"/>
</dbReference>
<comment type="cofactor">
    <cofactor evidence="1">
        <name>a divalent metal cation</name>
        <dbReference type="ChEBI" id="CHEBI:60240"/>
    </cofactor>
</comment>
<proteinExistence type="predicted"/>
<protein>
    <recommendedName>
        <fullName evidence="2">Phosphotriesterase-related protein</fullName>
    </recommendedName>
    <alternativeName>
        <fullName evidence="5">Parathion hydrolase-related protein</fullName>
    </alternativeName>
</protein>
<name>A0A087T687_STEMI</name>
<gene>
    <name evidence="6" type="ORF">X975_22653</name>
</gene>
<dbReference type="STRING" id="407821.A0A087T687"/>
<keyword evidence="7" id="KW-1185">Reference proteome</keyword>
<dbReference type="InterPro" id="IPR001559">
    <property type="entry name" value="Phosphotriesterase"/>
</dbReference>
<evidence type="ECO:0000313" key="6">
    <source>
        <dbReference type="EMBL" id="KFM60626.1"/>
    </source>
</evidence>
<dbReference type="Proteomes" id="UP000054359">
    <property type="component" value="Unassembled WGS sequence"/>
</dbReference>
<reference evidence="6 7" key="1">
    <citation type="submission" date="2013-11" db="EMBL/GenBank/DDBJ databases">
        <title>Genome sequencing of Stegodyphus mimosarum.</title>
        <authorList>
            <person name="Bechsgaard J."/>
        </authorList>
    </citation>
    <scope>NUCLEOTIDE SEQUENCE [LARGE SCALE GENOMIC DNA]</scope>
</reference>
<dbReference type="GO" id="GO:0016788">
    <property type="term" value="F:hydrolase activity, acting on ester bonds"/>
    <property type="evidence" value="ECO:0007669"/>
    <property type="project" value="InterPro"/>
</dbReference>
<dbReference type="PROSITE" id="PS01322">
    <property type="entry name" value="PHOSPHOTRIESTERASE_1"/>
    <property type="match status" value="1"/>
</dbReference>
<evidence type="ECO:0000256" key="2">
    <source>
        <dbReference type="ARBA" id="ARBA00020475"/>
    </source>
</evidence>
<evidence type="ECO:0000256" key="3">
    <source>
        <dbReference type="ARBA" id="ARBA00022723"/>
    </source>
</evidence>
<keyword evidence="3" id="KW-0479">Metal-binding</keyword>
<dbReference type="GO" id="GO:0008270">
    <property type="term" value="F:zinc ion binding"/>
    <property type="evidence" value="ECO:0007669"/>
    <property type="project" value="InterPro"/>
</dbReference>
<dbReference type="AlphaFoldDB" id="A0A087T687"/>
<evidence type="ECO:0000256" key="1">
    <source>
        <dbReference type="ARBA" id="ARBA00001968"/>
    </source>
</evidence>
<dbReference type="Gene3D" id="3.20.20.140">
    <property type="entry name" value="Metal-dependent hydrolases"/>
    <property type="match status" value="1"/>
</dbReference>
<dbReference type="InterPro" id="IPR017947">
    <property type="entry name" value="AryldialkylPase_Zn-BS"/>
</dbReference>
<evidence type="ECO:0000256" key="4">
    <source>
        <dbReference type="ARBA" id="ARBA00022801"/>
    </source>
</evidence>
<dbReference type="InterPro" id="IPR032466">
    <property type="entry name" value="Metal_Hydrolase"/>
</dbReference>